<dbReference type="Pfam" id="PF05970">
    <property type="entry name" value="PIF1"/>
    <property type="match status" value="1"/>
</dbReference>
<dbReference type="PANTHER" id="PTHR47642">
    <property type="entry name" value="ATP-DEPENDENT DNA HELICASE"/>
    <property type="match status" value="1"/>
</dbReference>
<organism evidence="2 3">
    <name type="scientific">Maricaulis salignorans</name>
    <dbReference type="NCBI Taxonomy" id="144026"/>
    <lineage>
        <taxon>Bacteria</taxon>
        <taxon>Pseudomonadati</taxon>
        <taxon>Pseudomonadota</taxon>
        <taxon>Alphaproteobacteria</taxon>
        <taxon>Maricaulales</taxon>
        <taxon>Maricaulaceae</taxon>
        <taxon>Maricaulis</taxon>
    </lineage>
</organism>
<dbReference type="OrthoDB" id="1826980at2"/>
<keyword evidence="2" id="KW-0378">Hydrolase</keyword>
<dbReference type="InterPro" id="IPR003593">
    <property type="entry name" value="AAA+_ATPase"/>
</dbReference>
<keyword evidence="2" id="KW-0347">Helicase</keyword>
<keyword evidence="2" id="KW-0547">Nucleotide-binding</keyword>
<dbReference type="RefSeq" id="WP_091771241.1">
    <property type="nucleotide sequence ID" value="NZ_FNHG01000017.1"/>
</dbReference>
<evidence type="ECO:0000313" key="2">
    <source>
        <dbReference type="EMBL" id="SDM65723.1"/>
    </source>
</evidence>
<sequence length="447" mass="49708">MSDNTLTTRAEPTLSETQINLLGWLRRDKPNIFLTGRAGTGKTTLMRELLRQAGNKAAVLAPTGVAAMQAGGQTIHSFFHLPPRVITGRDIRKVRHSRVVKALETLVIDEISMVRSDMMWAIDQSLRLNRECNEPFGGVQMVIVGDLAQLPPVVQGGEAEYLENTHGGPFFFNPQCFREAGFALVELEEVFRQTDEDFIHLLNVVREGDVRADEAERLNERVTGRSGLEASLSHVVLTATNETAFRINNARLEGLPTTPHAFNAKVEGQFDQRLFPAEEPLVLKIGARVMMTRNDPQGRWVNGTLAEVDGFDEKAVRVRIGENVWSIEPAKWERNAYAFDEATRALTKTTAGAFTQYPLRLAWAMTIHKAQGLTLDKVYLDLARRLFAHGQAYVALSRARTLEGLELSRPLTPGDIICDARIFDVKSFCDPVPLSVMGQSSNSAVDR</sequence>
<accession>A0A1G9V0S8</accession>
<dbReference type="SMART" id="SM00382">
    <property type="entry name" value="AAA"/>
    <property type="match status" value="1"/>
</dbReference>
<dbReference type="GO" id="GO:0003678">
    <property type="term" value="F:DNA helicase activity"/>
    <property type="evidence" value="ECO:0007669"/>
    <property type="project" value="InterPro"/>
</dbReference>
<dbReference type="GO" id="GO:0000723">
    <property type="term" value="P:telomere maintenance"/>
    <property type="evidence" value="ECO:0007669"/>
    <property type="project" value="InterPro"/>
</dbReference>
<reference evidence="2 3" key="1">
    <citation type="submission" date="2016-10" db="EMBL/GenBank/DDBJ databases">
        <authorList>
            <person name="de Groot N.N."/>
        </authorList>
    </citation>
    <scope>NUCLEOTIDE SEQUENCE [LARGE SCALE GENOMIC DNA]</scope>
    <source>
        <strain evidence="2 3">DSM 16077</strain>
    </source>
</reference>
<dbReference type="EMBL" id="FNHG01000017">
    <property type="protein sequence ID" value="SDM65723.1"/>
    <property type="molecule type" value="Genomic_DNA"/>
</dbReference>
<evidence type="ECO:0000313" key="3">
    <source>
        <dbReference type="Proteomes" id="UP000199759"/>
    </source>
</evidence>
<dbReference type="CDD" id="cd18809">
    <property type="entry name" value="SF1_C_RecD"/>
    <property type="match status" value="1"/>
</dbReference>
<gene>
    <name evidence="2" type="ORF">SAMN04488568_11738</name>
</gene>
<protein>
    <submittedName>
        <fullName evidence="2">UvrD-like helicase C-terminal domain-containing protein</fullName>
    </submittedName>
</protein>
<proteinExistence type="predicted"/>
<dbReference type="PANTHER" id="PTHR47642:SF5">
    <property type="entry name" value="ATP-DEPENDENT DNA HELICASE"/>
    <property type="match status" value="1"/>
</dbReference>
<name>A0A1G9V0S8_9PROT</name>
<dbReference type="AlphaFoldDB" id="A0A1G9V0S8"/>
<dbReference type="Proteomes" id="UP000199759">
    <property type="component" value="Unassembled WGS sequence"/>
</dbReference>
<dbReference type="Gene3D" id="3.40.50.300">
    <property type="entry name" value="P-loop containing nucleotide triphosphate hydrolases"/>
    <property type="match status" value="2"/>
</dbReference>
<dbReference type="GO" id="GO:0006281">
    <property type="term" value="P:DNA repair"/>
    <property type="evidence" value="ECO:0007669"/>
    <property type="project" value="InterPro"/>
</dbReference>
<dbReference type="InterPro" id="IPR051055">
    <property type="entry name" value="PIF1_helicase"/>
</dbReference>
<keyword evidence="2" id="KW-0067">ATP-binding</keyword>
<evidence type="ECO:0000259" key="1">
    <source>
        <dbReference type="SMART" id="SM00382"/>
    </source>
</evidence>
<dbReference type="SUPFAM" id="SSF52540">
    <property type="entry name" value="P-loop containing nucleoside triphosphate hydrolases"/>
    <property type="match status" value="2"/>
</dbReference>
<feature type="domain" description="AAA+ ATPase" evidence="1">
    <location>
        <begin position="28"/>
        <end position="321"/>
    </location>
</feature>
<dbReference type="InterPro" id="IPR027417">
    <property type="entry name" value="P-loop_NTPase"/>
</dbReference>
<dbReference type="STRING" id="144026.SAMN04488568_11738"/>
<keyword evidence="3" id="KW-1185">Reference proteome</keyword>
<dbReference type="InterPro" id="IPR010285">
    <property type="entry name" value="DNA_helicase_pif1-like_DEAD"/>
</dbReference>